<keyword evidence="4" id="KW-1185">Reference proteome</keyword>
<dbReference type="SUPFAM" id="SSF53756">
    <property type="entry name" value="UDP-Glycosyltransferase/glycogen phosphorylase"/>
    <property type="match status" value="1"/>
</dbReference>
<organism evidence="3 4">
    <name type="scientific">Carpinus fangiana</name>
    <dbReference type="NCBI Taxonomy" id="176857"/>
    <lineage>
        <taxon>Eukaryota</taxon>
        <taxon>Viridiplantae</taxon>
        <taxon>Streptophyta</taxon>
        <taxon>Embryophyta</taxon>
        <taxon>Tracheophyta</taxon>
        <taxon>Spermatophyta</taxon>
        <taxon>Magnoliopsida</taxon>
        <taxon>eudicotyledons</taxon>
        <taxon>Gunneridae</taxon>
        <taxon>Pentapetalae</taxon>
        <taxon>rosids</taxon>
        <taxon>fabids</taxon>
        <taxon>Fagales</taxon>
        <taxon>Betulaceae</taxon>
        <taxon>Carpinus</taxon>
    </lineage>
</organism>
<evidence type="ECO:0000256" key="1">
    <source>
        <dbReference type="ARBA" id="ARBA00009995"/>
    </source>
</evidence>
<protein>
    <submittedName>
        <fullName evidence="3">Uncharacterized protein</fullName>
    </submittedName>
</protein>
<comment type="similarity">
    <text evidence="1">Belongs to the UDP-glycosyltransferase family.</text>
</comment>
<dbReference type="PANTHER" id="PTHR48047:SF107">
    <property type="entry name" value="UDP-GLYCOSYLTRANSFERASE 92A1-LIKE"/>
    <property type="match status" value="1"/>
</dbReference>
<gene>
    <name evidence="3" type="ORF">FH972_013085</name>
</gene>
<evidence type="ECO:0000313" key="4">
    <source>
        <dbReference type="Proteomes" id="UP000327013"/>
    </source>
</evidence>
<keyword evidence="2" id="KW-0328">Glycosyltransferase</keyword>
<dbReference type="PANTHER" id="PTHR48047">
    <property type="entry name" value="GLYCOSYLTRANSFERASE"/>
    <property type="match status" value="1"/>
</dbReference>
<name>A0A5N6R5R6_9ROSI</name>
<proteinExistence type="inferred from homology"/>
<dbReference type="OrthoDB" id="5835829at2759"/>
<dbReference type="GO" id="GO:0035251">
    <property type="term" value="F:UDP-glucosyltransferase activity"/>
    <property type="evidence" value="ECO:0007669"/>
    <property type="project" value="TreeGrafter"/>
</dbReference>
<reference evidence="3 4" key="1">
    <citation type="submission" date="2019-06" db="EMBL/GenBank/DDBJ databases">
        <title>A chromosomal-level reference genome of Carpinus fangiana (Coryloideae, Betulaceae).</title>
        <authorList>
            <person name="Yang X."/>
            <person name="Wang Z."/>
            <person name="Zhang L."/>
            <person name="Hao G."/>
            <person name="Liu J."/>
            <person name="Yang Y."/>
        </authorList>
    </citation>
    <scope>NUCLEOTIDE SEQUENCE [LARGE SCALE GENOMIC DNA]</scope>
    <source>
        <strain evidence="3">Cfa_2016G</strain>
        <tissue evidence="3">Leaf</tissue>
    </source>
</reference>
<dbReference type="Proteomes" id="UP000327013">
    <property type="component" value="Chromosome 5"/>
</dbReference>
<keyword evidence="2" id="KW-0808">Transferase</keyword>
<sequence length="227" mass="24598">MFVRSQISLSLGSHGWLCNTVEEVEPLGMKVLRKYLKLSVRAIGPLLPLAALQKQYPSSSFGSNRFKQRAGKKPGISPEKYIEWLNLHGPGCVLYISFGSQNTVNASQMMELALGLEALESLSQGVPIIGLPMGAEQMYNSKMLVEEMGVCEELARGVQSDAVGKKVIKRVIELVMDKKKGKGKEMQKKAAIIGEQIRAAAKDRVGEGEGSSLLEALDDFVSASSAV</sequence>
<dbReference type="AlphaFoldDB" id="A0A5N6R5R6"/>
<dbReference type="EMBL" id="CM017325">
    <property type="protein sequence ID" value="KAE8056302.1"/>
    <property type="molecule type" value="Genomic_DNA"/>
</dbReference>
<evidence type="ECO:0000313" key="3">
    <source>
        <dbReference type="EMBL" id="KAE8056302.1"/>
    </source>
</evidence>
<dbReference type="Gene3D" id="3.40.50.2000">
    <property type="entry name" value="Glycogen Phosphorylase B"/>
    <property type="match status" value="3"/>
</dbReference>
<evidence type="ECO:0000256" key="2">
    <source>
        <dbReference type="ARBA" id="ARBA00022676"/>
    </source>
</evidence>
<accession>A0A5N6R5R6</accession>